<name>A0ABR9U6M1_9CYAN</name>
<dbReference type="Proteomes" id="UP000640725">
    <property type="component" value="Unassembled WGS sequence"/>
</dbReference>
<dbReference type="EMBL" id="JADEWU010000003">
    <property type="protein sequence ID" value="MBE9142085.1"/>
    <property type="molecule type" value="Genomic_DNA"/>
</dbReference>
<organism evidence="1 2">
    <name type="scientific">Planktothrix mougeotii LEGE 06226</name>
    <dbReference type="NCBI Taxonomy" id="1828728"/>
    <lineage>
        <taxon>Bacteria</taxon>
        <taxon>Bacillati</taxon>
        <taxon>Cyanobacteriota</taxon>
        <taxon>Cyanophyceae</taxon>
        <taxon>Oscillatoriophycideae</taxon>
        <taxon>Oscillatoriales</taxon>
        <taxon>Microcoleaceae</taxon>
        <taxon>Planktothrix</taxon>
    </lineage>
</organism>
<evidence type="ECO:0000313" key="1">
    <source>
        <dbReference type="EMBL" id="MBE9142085.1"/>
    </source>
</evidence>
<comment type="caution">
    <text evidence="1">The sequence shown here is derived from an EMBL/GenBank/DDBJ whole genome shotgun (WGS) entry which is preliminary data.</text>
</comment>
<gene>
    <name evidence="1" type="ORF">IQ236_02465</name>
</gene>
<accession>A0ABR9U6M1</accession>
<evidence type="ECO:0000313" key="2">
    <source>
        <dbReference type="Proteomes" id="UP000640725"/>
    </source>
</evidence>
<dbReference type="RefSeq" id="WP_193867809.1">
    <property type="nucleotide sequence ID" value="NZ_JADEWU010000003.1"/>
</dbReference>
<sequence>MLSLSAFEIKVGGKREWGITNYELRMGTEIKGASPRTLVETRHGASLQLECVAQQFSVNPQPPIVL</sequence>
<keyword evidence="2" id="KW-1185">Reference proteome</keyword>
<protein>
    <submittedName>
        <fullName evidence="1">Uncharacterized protein</fullName>
    </submittedName>
</protein>
<proteinExistence type="predicted"/>
<reference evidence="1 2" key="1">
    <citation type="submission" date="2020-10" db="EMBL/GenBank/DDBJ databases">
        <authorList>
            <person name="Castelo-Branco R."/>
            <person name="Eusebio N."/>
            <person name="Adriana R."/>
            <person name="Vieira A."/>
            <person name="Brugerolle De Fraissinette N."/>
            <person name="Rezende De Castro R."/>
            <person name="Schneider M.P."/>
            <person name="Vasconcelos V."/>
            <person name="Leao P.N."/>
        </authorList>
    </citation>
    <scope>NUCLEOTIDE SEQUENCE [LARGE SCALE GENOMIC DNA]</scope>
    <source>
        <strain evidence="1 2">LEGE 06226</strain>
    </source>
</reference>